<dbReference type="InterPro" id="IPR027385">
    <property type="entry name" value="Beta-barrel_OMP"/>
</dbReference>
<evidence type="ECO:0000313" key="4">
    <source>
        <dbReference type="Proteomes" id="UP000664628"/>
    </source>
</evidence>
<reference evidence="3 4" key="1">
    <citation type="submission" date="2021-03" db="EMBL/GenBank/DDBJ databases">
        <title>Fibrella sp. HMF5405 genome sequencing and assembly.</title>
        <authorList>
            <person name="Kang H."/>
            <person name="Kim H."/>
            <person name="Bae S."/>
            <person name="Joh K."/>
        </authorList>
    </citation>
    <scope>NUCLEOTIDE SEQUENCE [LARGE SCALE GENOMIC DNA]</scope>
    <source>
        <strain evidence="3 4">HMF5405</strain>
    </source>
</reference>
<evidence type="ECO:0000259" key="2">
    <source>
        <dbReference type="Pfam" id="PF13505"/>
    </source>
</evidence>
<accession>A0ABS3JP58</accession>
<keyword evidence="1" id="KW-0732">Signal</keyword>
<sequence length="263" mass="29303">MRLLYVHLFLDICFSIGANGQSTASKWNETRGDVYAGINASTSRYCGDLSERYQLAHLQLGSGIEGHIRYRFEEQWCFISDIGLYHIRGDQHYTKNAANQLSFSATNFSANLGVQWDFRSVDGNDQNILYAIATLGVTSVNPTTTLNGSIYSLPAFRTEGVSYASWAIQAGYGLGFPFTLSPSAQLRLQGKYTHVFSDRLDDVSTNYVDKTASTDLEKQLADKRVGNQLTPNAIGAARGNPTKNDGYFLLTLQLIYKFRRQKS</sequence>
<feature type="domain" description="Outer membrane protein beta-barrel" evidence="2">
    <location>
        <begin position="16"/>
        <end position="204"/>
    </location>
</feature>
<dbReference type="RefSeq" id="WP_207331735.1">
    <property type="nucleotide sequence ID" value="NZ_JAFMYW010000009.1"/>
</dbReference>
<dbReference type="SUPFAM" id="SSF56925">
    <property type="entry name" value="OMPA-like"/>
    <property type="match status" value="1"/>
</dbReference>
<keyword evidence="4" id="KW-1185">Reference proteome</keyword>
<evidence type="ECO:0000313" key="3">
    <source>
        <dbReference type="EMBL" id="MBO0951777.1"/>
    </source>
</evidence>
<evidence type="ECO:0000256" key="1">
    <source>
        <dbReference type="ARBA" id="ARBA00022729"/>
    </source>
</evidence>
<dbReference type="InterPro" id="IPR011250">
    <property type="entry name" value="OMP/PagP_B-barrel"/>
</dbReference>
<dbReference type="Proteomes" id="UP000664628">
    <property type="component" value="Unassembled WGS sequence"/>
</dbReference>
<proteinExistence type="predicted"/>
<comment type="caution">
    <text evidence="3">The sequence shown here is derived from an EMBL/GenBank/DDBJ whole genome shotgun (WGS) entry which is preliminary data.</text>
</comment>
<name>A0ABS3JP58_9BACT</name>
<dbReference type="EMBL" id="JAFMYW010000009">
    <property type="protein sequence ID" value="MBO0951777.1"/>
    <property type="molecule type" value="Genomic_DNA"/>
</dbReference>
<organism evidence="3 4">
    <name type="scientific">Fibrella forsythiae</name>
    <dbReference type="NCBI Taxonomy" id="2817061"/>
    <lineage>
        <taxon>Bacteria</taxon>
        <taxon>Pseudomonadati</taxon>
        <taxon>Bacteroidota</taxon>
        <taxon>Cytophagia</taxon>
        <taxon>Cytophagales</taxon>
        <taxon>Spirosomataceae</taxon>
        <taxon>Fibrella</taxon>
    </lineage>
</organism>
<dbReference type="Pfam" id="PF13505">
    <property type="entry name" value="OMP_b-brl"/>
    <property type="match status" value="1"/>
</dbReference>
<protein>
    <submittedName>
        <fullName evidence="3">Outer membrane beta-barrel protein</fullName>
    </submittedName>
</protein>
<gene>
    <name evidence="3" type="ORF">J2I46_24555</name>
</gene>